<keyword evidence="1" id="KW-0812">Transmembrane</keyword>
<feature type="transmembrane region" description="Helical" evidence="1">
    <location>
        <begin position="173"/>
        <end position="191"/>
    </location>
</feature>
<feature type="transmembrane region" description="Helical" evidence="1">
    <location>
        <begin position="255"/>
        <end position="276"/>
    </location>
</feature>
<sequence>MLPFVSEAWIPGAWQPPVAAFAIAVVASLALVLAGARRLAGLGAAASLVAVLFLELGVRMVTPRMLPERIPWLVLGAGAAGLVSDLLAARGAVAALLGVLTALGGGWFMLGAPRAMPDLARILAEAVPVLAAFAVPLWRLLGARAHASAAGAAAAAAAALLTLGLFAAGSAGAFLGFAGVVAGAALGLLLAGLLPGASAGCSGALALAASLAGVIVSAGLAQRQPAVWAGCAAALLGLAAGRAVAALLGVAANGVVGGLAGVGLAGLPGIAAAFLLRSFA</sequence>
<accession>A0A975U017</accession>
<proteinExistence type="predicted"/>
<dbReference type="EMBL" id="CP076448">
    <property type="protein sequence ID" value="QXM23836.1"/>
    <property type="molecule type" value="Genomic_DNA"/>
</dbReference>
<dbReference type="AlphaFoldDB" id="A0A975U017"/>
<keyword evidence="3" id="KW-1185">Reference proteome</keyword>
<gene>
    <name evidence="2" type="ORF">KO353_11050</name>
</gene>
<feature type="transmembrane region" description="Helical" evidence="1">
    <location>
        <begin position="12"/>
        <end position="33"/>
    </location>
</feature>
<dbReference type="Proteomes" id="UP000694001">
    <property type="component" value="Chromosome"/>
</dbReference>
<evidence type="ECO:0000256" key="1">
    <source>
        <dbReference type="SAM" id="Phobius"/>
    </source>
</evidence>
<name>A0A975U017_9PROT</name>
<protein>
    <submittedName>
        <fullName evidence="2">Uncharacterized protein</fullName>
    </submittedName>
</protein>
<dbReference type="RefSeq" id="WP_218284751.1">
    <property type="nucleotide sequence ID" value="NZ_CP076448.1"/>
</dbReference>
<evidence type="ECO:0000313" key="2">
    <source>
        <dbReference type="EMBL" id="QXM23836.1"/>
    </source>
</evidence>
<organism evidence="2 3">
    <name type="scientific">Elioraea tepida</name>
    <dbReference type="NCBI Taxonomy" id="2843330"/>
    <lineage>
        <taxon>Bacteria</taxon>
        <taxon>Pseudomonadati</taxon>
        <taxon>Pseudomonadota</taxon>
        <taxon>Alphaproteobacteria</taxon>
        <taxon>Acetobacterales</taxon>
        <taxon>Elioraeaceae</taxon>
        <taxon>Elioraea</taxon>
    </lineage>
</organism>
<feature type="transmembrane region" description="Helical" evidence="1">
    <location>
        <begin position="147"/>
        <end position="166"/>
    </location>
</feature>
<keyword evidence="1" id="KW-1133">Transmembrane helix</keyword>
<feature type="transmembrane region" description="Helical" evidence="1">
    <location>
        <begin position="122"/>
        <end position="141"/>
    </location>
</feature>
<feature type="transmembrane region" description="Helical" evidence="1">
    <location>
        <begin position="93"/>
        <end position="110"/>
    </location>
</feature>
<feature type="transmembrane region" description="Helical" evidence="1">
    <location>
        <begin position="227"/>
        <end position="249"/>
    </location>
</feature>
<evidence type="ECO:0000313" key="3">
    <source>
        <dbReference type="Proteomes" id="UP000694001"/>
    </source>
</evidence>
<feature type="transmembrane region" description="Helical" evidence="1">
    <location>
        <begin position="39"/>
        <end position="58"/>
    </location>
</feature>
<reference evidence="2" key="1">
    <citation type="submission" date="2021-06" db="EMBL/GenBank/DDBJ databases">
        <title>Elioraea tepida, sp. nov., a moderately thermophilic aerobic anoxygenic phototrophic bacterium isolated from an alkaline siliceous hot spring mat community in Yellowstone National Park, WY, USA.</title>
        <authorList>
            <person name="Saini M.K."/>
            <person name="Yoshida S."/>
            <person name="Sebastian A."/>
            <person name="Hirose S."/>
            <person name="Hara E."/>
            <person name="Tamaki H."/>
            <person name="Soulier N.T."/>
            <person name="Albert I."/>
            <person name="Hanada S."/>
            <person name="Bryant D.A."/>
            <person name="Tank M."/>
        </authorList>
    </citation>
    <scope>NUCLEOTIDE SEQUENCE</scope>
    <source>
        <strain evidence="2">MS-P2</strain>
    </source>
</reference>
<dbReference type="KEGG" id="elio:KO353_11050"/>
<keyword evidence="1" id="KW-0472">Membrane</keyword>
<feature type="transmembrane region" description="Helical" evidence="1">
    <location>
        <begin position="197"/>
        <end position="220"/>
    </location>
</feature>